<dbReference type="EMBL" id="KN822005">
    <property type="protein sequence ID" value="KIM69914.1"/>
    <property type="molecule type" value="Genomic_DNA"/>
</dbReference>
<evidence type="ECO:0000313" key="1">
    <source>
        <dbReference type="EMBL" id="KIM69914.1"/>
    </source>
</evidence>
<protein>
    <submittedName>
        <fullName evidence="1">Uncharacterized protein</fullName>
    </submittedName>
</protein>
<dbReference type="InParanoid" id="A0A0C3EP04"/>
<reference evidence="1 2" key="1">
    <citation type="submission" date="2014-04" db="EMBL/GenBank/DDBJ databases">
        <authorList>
            <consortium name="DOE Joint Genome Institute"/>
            <person name="Kuo A."/>
            <person name="Kohler A."/>
            <person name="Nagy L.G."/>
            <person name="Floudas D."/>
            <person name="Copeland A."/>
            <person name="Barry K.W."/>
            <person name="Cichocki N."/>
            <person name="Veneault-Fourrey C."/>
            <person name="LaButti K."/>
            <person name="Lindquist E.A."/>
            <person name="Lipzen A."/>
            <person name="Lundell T."/>
            <person name="Morin E."/>
            <person name="Murat C."/>
            <person name="Sun H."/>
            <person name="Tunlid A."/>
            <person name="Henrissat B."/>
            <person name="Grigoriev I.V."/>
            <person name="Hibbett D.S."/>
            <person name="Martin F."/>
            <person name="Nordberg H.P."/>
            <person name="Cantor M.N."/>
            <person name="Hua S.X."/>
        </authorList>
    </citation>
    <scope>NUCLEOTIDE SEQUENCE [LARGE SCALE GENOMIC DNA]</scope>
    <source>
        <strain evidence="1 2">Foug A</strain>
    </source>
</reference>
<dbReference type="HOGENOM" id="CLU_2924013_0_0_1"/>
<reference evidence="2" key="2">
    <citation type="submission" date="2015-01" db="EMBL/GenBank/DDBJ databases">
        <title>Evolutionary Origins and Diversification of the Mycorrhizal Mutualists.</title>
        <authorList>
            <consortium name="DOE Joint Genome Institute"/>
            <consortium name="Mycorrhizal Genomics Consortium"/>
            <person name="Kohler A."/>
            <person name="Kuo A."/>
            <person name="Nagy L.G."/>
            <person name="Floudas D."/>
            <person name="Copeland A."/>
            <person name="Barry K.W."/>
            <person name="Cichocki N."/>
            <person name="Veneault-Fourrey C."/>
            <person name="LaButti K."/>
            <person name="Lindquist E.A."/>
            <person name="Lipzen A."/>
            <person name="Lundell T."/>
            <person name="Morin E."/>
            <person name="Murat C."/>
            <person name="Riley R."/>
            <person name="Ohm R."/>
            <person name="Sun H."/>
            <person name="Tunlid A."/>
            <person name="Henrissat B."/>
            <person name="Grigoriev I.V."/>
            <person name="Hibbett D.S."/>
            <person name="Martin F."/>
        </authorList>
    </citation>
    <scope>NUCLEOTIDE SEQUENCE [LARGE SCALE GENOMIC DNA]</scope>
    <source>
        <strain evidence="2">Foug A</strain>
    </source>
</reference>
<name>A0A0C3EP04_9AGAM</name>
<accession>A0A0C3EP04</accession>
<dbReference type="Proteomes" id="UP000053989">
    <property type="component" value="Unassembled WGS sequence"/>
</dbReference>
<evidence type="ECO:0000313" key="2">
    <source>
        <dbReference type="Proteomes" id="UP000053989"/>
    </source>
</evidence>
<dbReference type="AlphaFoldDB" id="A0A0C3EP04"/>
<sequence>MGSVFNFGLERLHTISGKPNDIELGVRQVKSSYQLRCIYVLGTDLAQSTREHSIVNVTPPE</sequence>
<organism evidence="1 2">
    <name type="scientific">Scleroderma citrinum Foug A</name>
    <dbReference type="NCBI Taxonomy" id="1036808"/>
    <lineage>
        <taxon>Eukaryota</taxon>
        <taxon>Fungi</taxon>
        <taxon>Dikarya</taxon>
        <taxon>Basidiomycota</taxon>
        <taxon>Agaricomycotina</taxon>
        <taxon>Agaricomycetes</taxon>
        <taxon>Agaricomycetidae</taxon>
        <taxon>Boletales</taxon>
        <taxon>Sclerodermatineae</taxon>
        <taxon>Sclerodermataceae</taxon>
        <taxon>Scleroderma</taxon>
    </lineage>
</organism>
<proteinExistence type="predicted"/>
<gene>
    <name evidence="1" type="ORF">SCLCIDRAFT_491755</name>
</gene>
<keyword evidence="2" id="KW-1185">Reference proteome</keyword>